<dbReference type="Proteomes" id="UP000466864">
    <property type="component" value="Unassembled WGS sequence"/>
</dbReference>
<keyword evidence="3" id="KW-1185">Reference proteome</keyword>
<dbReference type="RefSeq" id="WP_154457269.1">
    <property type="nucleotide sequence ID" value="NZ_VUMV01000002.1"/>
</dbReference>
<evidence type="ECO:0000313" key="3">
    <source>
        <dbReference type="Proteomes" id="UP000466864"/>
    </source>
</evidence>
<gene>
    <name evidence="2" type="ORF">FYJ60_03940</name>
</gene>
<evidence type="ECO:0000313" key="2">
    <source>
        <dbReference type="EMBL" id="MST81464.1"/>
    </source>
</evidence>
<protein>
    <submittedName>
        <fullName evidence="2">Uncharacterized protein</fullName>
    </submittedName>
</protein>
<organism evidence="2 3">
    <name type="scientific">Bilifractor porci</name>
    <dbReference type="NCBI Taxonomy" id="2606636"/>
    <lineage>
        <taxon>Bacteria</taxon>
        <taxon>Bacillati</taxon>
        <taxon>Bacillota</taxon>
        <taxon>Clostridia</taxon>
        <taxon>Lachnospirales</taxon>
        <taxon>Lachnospiraceae</taxon>
        <taxon>Bilifractor</taxon>
    </lineage>
</organism>
<accession>A0A7X2P762</accession>
<feature type="region of interest" description="Disordered" evidence="1">
    <location>
        <begin position="42"/>
        <end position="65"/>
    </location>
</feature>
<proteinExistence type="predicted"/>
<dbReference type="AlphaFoldDB" id="A0A7X2P762"/>
<comment type="caution">
    <text evidence="2">The sequence shown here is derived from an EMBL/GenBank/DDBJ whole genome shotgun (WGS) entry which is preliminary data.</text>
</comment>
<sequence>MKQILALSAGDGTLDVDVDSFDVNIAFDSYNEVEEITIPDEALEAEENSADSSQQPPADLGTSDWTGMTFDLNGDTYQIPFAYADNIL</sequence>
<name>A0A7X2P762_9FIRM</name>
<reference evidence="2 3" key="1">
    <citation type="submission" date="2019-08" db="EMBL/GenBank/DDBJ databases">
        <title>In-depth cultivation of the pig gut microbiome towards novel bacterial diversity and tailored functional studies.</title>
        <authorList>
            <person name="Wylensek D."/>
            <person name="Hitch T.C.A."/>
            <person name="Clavel T."/>
        </authorList>
    </citation>
    <scope>NUCLEOTIDE SEQUENCE [LARGE SCALE GENOMIC DNA]</scope>
    <source>
        <strain evidence="2 3">Oil+RF-744-WCA-WT-13</strain>
    </source>
</reference>
<evidence type="ECO:0000256" key="1">
    <source>
        <dbReference type="SAM" id="MobiDB-lite"/>
    </source>
</evidence>
<dbReference type="EMBL" id="VUMV01000002">
    <property type="protein sequence ID" value="MST81464.1"/>
    <property type="molecule type" value="Genomic_DNA"/>
</dbReference>